<reference evidence="2 3" key="1">
    <citation type="submission" date="2016-03" db="EMBL/GenBank/DDBJ databases">
        <title>Genome sequence of Variovorax paradoxus KB5.</title>
        <authorList>
            <person name="Jeong H."/>
            <person name="Hong C.E."/>
            <person name="Jo S.H."/>
            <person name="Park J.M."/>
        </authorList>
    </citation>
    <scope>NUCLEOTIDE SEQUENCE [LARGE SCALE GENOMIC DNA]</scope>
    <source>
        <strain evidence="2 3">KB5</strain>
    </source>
</reference>
<dbReference type="InterPro" id="IPR052523">
    <property type="entry name" value="Trichothecene_AcTrans"/>
</dbReference>
<dbReference type="Pfam" id="PF00583">
    <property type="entry name" value="Acetyltransf_1"/>
    <property type="match status" value="1"/>
</dbReference>
<evidence type="ECO:0000313" key="3">
    <source>
        <dbReference type="Proteomes" id="UP000077852"/>
    </source>
</evidence>
<accession>A0AA91DRK7</accession>
<dbReference type="PANTHER" id="PTHR42791">
    <property type="entry name" value="GNAT FAMILY ACETYLTRANSFERASE"/>
    <property type="match status" value="1"/>
</dbReference>
<gene>
    <name evidence="2" type="ORF">A3K87_08950</name>
</gene>
<dbReference type="PROSITE" id="PS51186">
    <property type="entry name" value="GNAT"/>
    <property type="match status" value="1"/>
</dbReference>
<proteinExistence type="predicted"/>
<evidence type="ECO:0000313" key="2">
    <source>
        <dbReference type="EMBL" id="OAK65904.1"/>
    </source>
</evidence>
<dbReference type="GO" id="GO:0016747">
    <property type="term" value="F:acyltransferase activity, transferring groups other than amino-acyl groups"/>
    <property type="evidence" value="ECO:0007669"/>
    <property type="project" value="InterPro"/>
</dbReference>
<feature type="domain" description="N-acetyltransferase" evidence="1">
    <location>
        <begin position="25"/>
        <end position="199"/>
    </location>
</feature>
<protein>
    <submittedName>
        <fullName evidence="2">Acetyltransferase</fullName>
    </submittedName>
</protein>
<evidence type="ECO:0000259" key="1">
    <source>
        <dbReference type="PROSITE" id="PS51186"/>
    </source>
</evidence>
<dbReference type="PANTHER" id="PTHR42791:SF1">
    <property type="entry name" value="N-ACETYLTRANSFERASE DOMAIN-CONTAINING PROTEIN"/>
    <property type="match status" value="1"/>
</dbReference>
<dbReference type="Proteomes" id="UP000077852">
    <property type="component" value="Unassembled WGS sequence"/>
</dbReference>
<organism evidence="2 3">
    <name type="scientific">Variovorax paradoxus</name>
    <dbReference type="NCBI Taxonomy" id="34073"/>
    <lineage>
        <taxon>Bacteria</taxon>
        <taxon>Pseudomonadati</taxon>
        <taxon>Pseudomonadota</taxon>
        <taxon>Betaproteobacteria</taxon>
        <taxon>Burkholderiales</taxon>
        <taxon>Comamonadaceae</taxon>
        <taxon>Variovorax</taxon>
    </lineage>
</organism>
<dbReference type="AlphaFoldDB" id="A0AA91DRK7"/>
<dbReference type="InterPro" id="IPR000182">
    <property type="entry name" value="GNAT_dom"/>
</dbReference>
<dbReference type="SUPFAM" id="SSF55729">
    <property type="entry name" value="Acyl-CoA N-acyltransferases (Nat)"/>
    <property type="match status" value="1"/>
</dbReference>
<dbReference type="Gene3D" id="3.40.630.30">
    <property type="match status" value="1"/>
</dbReference>
<dbReference type="InterPro" id="IPR016181">
    <property type="entry name" value="Acyl_CoA_acyltransferase"/>
</dbReference>
<comment type="caution">
    <text evidence="2">The sequence shown here is derived from an EMBL/GenBank/DDBJ whole genome shotgun (WGS) entry which is preliminary data.</text>
</comment>
<name>A0AA91DRK7_VARPD</name>
<dbReference type="EMBL" id="LVHG01000027">
    <property type="protein sequence ID" value="OAK65904.1"/>
    <property type="molecule type" value="Genomic_DNA"/>
</dbReference>
<dbReference type="RefSeq" id="WP_081266499.1">
    <property type="nucleotide sequence ID" value="NZ_LVHG01000027.1"/>
</dbReference>
<sequence length="210" mass="22371">MKKPESEFPSTPALADALIVDPFYLAISVDFEHDMAARKAVLASYFGYSLGEAERTGRCLATEDGRLGAAAWLLPRAAALDTAESAAKNEFLLATLGPRGHGNYHRIVEFMAARAPAVVPEGAWYLSILGVSPAAQGRGLGARLLAPTLAEADAAGVPCFLETFTPRSVAFYERLGFRTAARHLEPVTSSPYAIMCRLPGTYLAPSPENG</sequence>
<dbReference type="CDD" id="cd04301">
    <property type="entry name" value="NAT_SF"/>
    <property type="match status" value="1"/>
</dbReference>